<evidence type="ECO:0000256" key="1">
    <source>
        <dbReference type="SAM" id="MobiDB-lite"/>
    </source>
</evidence>
<feature type="compositionally biased region" description="Low complexity" evidence="1">
    <location>
        <begin position="29"/>
        <end position="61"/>
    </location>
</feature>
<reference evidence="4" key="1">
    <citation type="submission" date="2025-08" db="UniProtKB">
        <authorList>
            <consortium name="RefSeq"/>
        </authorList>
    </citation>
    <scope>IDENTIFICATION</scope>
</reference>
<proteinExistence type="predicted"/>
<name>A0ABM0SB42_GALVR</name>
<dbReference type="Gene3D" id="1.10.10.1200">
    <property type="entry name" value="MAGE homology domain, winged helix WH1 motif"/>
    <property type="match status" value="1"/>
</dbReference>
<dbReference type="RefSeq" id="XP_008590083.1">
    <property type="nucleotide sequence ID" value="XM_008591861.1"/>
</dbReference>
<dbReference type="InterPro" id="IPR037445">
    <property type="entry name" value="MAGE"/>
</dbReference>
<gene>
    <name evidence="4" type="primary">LOC103607344</name>
</gene>
<dbReference type="InterPro" id="IPR041898">
    <property type="entry name" value="MAGE_WH1"/>
</dbReference>
<dbReference type="SMART" id="SM01392">
    <property type="entry name" value="MAGE_N"/>
    <property type="match status" value="1"/>
</dbReference>
<evidence type="ECO:0000259" key="2">
    <source>
        <dbReference type="PROSITE" id="PS50838"/>
    </source>
</evidence>
<dbReference type="InterPro" id="IPR002190">
    <property type="entry name" value="MHD_dom"/>
</dbReference>
<dbReference type="PANTHER" id="PTHR11736">
    <property type="entry name" value="MELANOMA-ASSOCIATED ANTIGEN MAGE ANTIGEN"/>
    <property type="match status" value="1"/>
</dbReference>
<evidence type="ECO:0000313" key="4">
    <source>
        <dbReference type="RefSeq" id="XP_008590083.1"/>
    </source>
</evidence>
<feature type="non-terminal residue" evidence="4">
    <location>
        <position position="1"/>
    </location>
</feature>
<organism evidence="3 4">
    <name type="scientific">Galeopterus variegatus</name>
    <name type="common">Malayan flying lemur</name>
    <name type="synonym">Cynocephalus variegatus</name>
    <dbReference type="NCBI Taxonomy" id="482537"/>
    <lineage>
        <taxon>Eukaryota</taxon>
        <taxon>Metazoa</taxon>
        <taxon>Chordata</taxon>
        <taxon>Craniata</taxon>
        <taxon>Vertebrata</taxon>
        <taxon>Euteleostomi</taxon>
        <taxon>Mammalia</taxon>
        <taxon>Eutheria</taxon>
        <taxon>Euarchontoglires</taxon>
        <taxon>Dermoptera</taxon>
        <taxon>Cynocephalidae</taxon>
        <taxon>Galeopterus</taxon>
    </lineage>
</organism>
<dbReference type="GeneID" id="103607344"/>
<dbReference type="Pfam" id="PF12440">
    <property type="entry name" value="MAGE_N"/>
    <property type="match status" value="1"/>
</dbReference>
<feature type="domain" description="MAGE" evidence="2">
    <location>
        <begin position="123"/>
        <end position="182"/>
    </location>
</feature>
<dbReference type="PROSITE" id="PS50838">
    <property type="entry name" value="MAGE"/>
    <property type="match status" value="1"/>
</dbReference>
<feature type="region of interest" description="Disordered" evidence="1">
    <location>
        <begin position="1"/>
        <end position="122"/>
    </location>
</feature>
<sequence>RRRCMLPSQSETEALADAQLSVAEEEDTSSSSSTCSSSFPSSFPSSLSSTSSLCPLLSSSPGGEEEAFAAETQSPPQGLQRAGSPITAVASTSWSQPNKGSSSQEEEEPSTSQDPQSLPGNEIDKRVGDLVYLLLLKYQMKEPITKEEMLNGVLKNYEDQFPTIFSEASECMQLVFGIDVKE</sequence>
<feature type="non-terminal residue" evidence="4">
    <location>
        <position position="182"/>
    </location>
</feature>
<feature type="compositionally biased region" description="Polar residues" evidence="1">
    <location>
        <begin position="89"/>
        <end position="100"/>
    </location>
</feature>
<protein>
    <submittedName>
        <fullName evidence="4">Melanoma-associated antigen 10-like</fullName>
    </submittedName>
</protein>
<dbReference type="InterPro" id="IPR021072">
    <property type="entry name" value="MAGE_N"/>
</dbReference>
<dbReference type="PANTHER" id="PTHR11736:SF153">
    <property type="entry name" value="MELANOMA-ASSOCIATED ANTIGEN 10"/>
    <property type="match status" value="1"/>
</dbReference>
<accession>A0ABM0SB42</accession>
<dbReference type="Proteomes" id="UP000694923">
    <property type="component" value="Unplaced"/>
</dbReference>
<keyword evidence="3" id="KW-1185">Reference proteome</keyword>
<evidence type="ECO:0000313" key="3">
    <source>
        <dbReference type="Proteomes" id="UP000694923"/>
    </source>
</evidence>